<evidence type="ECO:0000313" key="2">
    <source>
        <dbReference type="EMBL" id="MBD3870456.1"/>
    </source>
</evidence>
<keyword evidence="1" id="KW-0732">Signal</keyword>
<name>A0A8J7C4X1_9BACT</name>
<evidence type="ECO:0000313" key="3">
    <source>
        <dbReference type="Proteomes" id="UP000598633"/>
    </source>
</evidence>
<sequence length="285" mass="31055">MKRVIMIVSTFVLVATTAAAQSASSRAWQQRMDVEIPLPVPMVELLSVNPFAIIVDETPKVLQASAPRKVDIRGVATVATFVDAKGVCLGAVPLELPVPGLTASLVEDLNGSRFDPAIAGGLPQPSWVVLEIGMEGKIKESEIVDQSLEMPNPETPSVPNQPVAMKPPGNLRNLKATPQTQLTKLAAPRRIKVSAPGRDDEVHIRALLHVTENGRCDRYVPLELYDGLNSWFSGYLATWRMQPASRDGAPVAVWVEYSARVRMKISGISSTTSRVVRDREYTPVE</sequence>
<gene>
    <name evidence="2" type="ORF">IFJ97_03755</name>
</gene>
<feature type="chain" id="PRO_5035319824" evidence="1">
    <location>
        <begin position="21"/>
        <end position="285"/>
    </location>
</feature>
<proteinExistence type="predicted"/>
<feature type="signal peptide" evidence="1">
    <location>
        <begin position="1"/>
        <end position="20"/>
    </location>
</feature>
<evidence type="ECO:0000256" key="1">
    <source>
        <dbReference type="SAM" id="SignalP"/>
    </source>
</evidence>
<dbReference type="EMBL" id="JACXWA010000062">
    <property type="protein sequence ID" value="MBD3870456.1"/>
    <property type="molecule type" value="Genomic_DNA"/>
</dbReference>
<comment type="caution">
    <text evidence="2">The sequence shown here is derived from an EMBL/GenBank/DDBJ whole genome shotgun (WGS) entry which is preliminary data.</text>
</comment>
<dbReference type="Proteomes" id="UP000598633">
    <property type="component" value="Unassembled WGS sequence"/>
</dbReference>
<reference evidence="2 3" key="1">
    <citation type="submission" date="2020-08" db="EMBL/GenBank/DDBJ databases">
        <title>Acidobacteriota in marine sediments use diverse sulfur dissimilation pathways.</title>
        <authorList>
            <person name="Wasmund K."/>
        </authorList>
    </citation>
    <scope>NUCLEOTIDE SEQUENCE [LARGE SCALE GENOMIC DNA]</scope>
    <source>
        <strain evidence="2">MAG AM3-A</strain>
    </source>
</reference>
<organism evidence="2 3">
    <name type="scientific">Candidatus Sulfomarinibacter kjeldsenii</name>
    <dbReference type="NCBI Taxonomy" id="2885994"/>
    <lineage>
        <taxon>Bacteria</taxon>
        <taxon>Pseudomonadati</taxon>
        <taxon>Acidobacteriota</taxon>
        <taxon>Thermoanaerobaculia</taxon>
        <taxon>Thermoanaerobaculales</taxon>
        <taxon>Candidatus Sulfomarinibacteraceae</taxon>
        <taxon>Candidatus Sulfomarinibacter</taxon>
    </lineage>
</organism>
<protein>
    <submittedName>
        <fullName evidence="2">Uncharacterized protein</fullName>
    </submittedName>
</protein>
<dbReference type="AlphaFoldDB" id="A0A8J7C4X1"/>
<accession>A0A8J7C4X1</accession>